<evidence type="ECO:0000313" key="3">
    <source>
        <dbReference type="Proteomes" id="UP001060070"/>
    </source>
</evidence>
<dbReference type="AlphaFoldDB" id="A0AB38TDH7"/>
<feature type="chain" id="PRO_5044309607" evidence="1">
    <location>
        <begin position="31"/>
        <end position="172"/>
    </location>
</feature>
<evidence type="ECO:0000313" key="2">
    <source>
        <dbReference type="EMBL" id="UTU52625.1"/>
    </source>
</evidence>
<dbReference type="Proteomes" id="UP001060070">
    <property type="component" value="Chromosome"/>
</dbReference>
<keyword evidence="1" id="KW-0732">Signal</keyword>
<sequence>MAERRFAAMRRLAGALALAGMIFDSPQALALTARDASAVVGLIEALQPEFGQFAYDEEIAADWYERDAADKGLIGTAGFTADSWKVALGETMRGFLATMPVAELDAIFAKLRNAISGMRELTEAQKTETIDAIDEEVEGLMILRTEGDPFADVVRPLTPKIRSLILGPAVGQ</sequence>
<proteinExistence type="predicted"/>
<name>A0AB38TDH7_9HYPH</name>
<gene>
    <name evidence="2" type="ORF">LRP29_04030</name>
</gene>
<reference evidence="2 3" key="1">
    <citation type="journal article" date="2022" name="Microbiol. Resour. Announc.">
        <title>Complete Genome Sequence of Mesorhizobium ciceri Strain R30, a Rhizobium Used as a Commercial Inoculant for Chickpea in Argentina.</title>
        <authorList>
            <person name="Foresto E."/>
            <person name="Revale S."/>
            <person name="Primo E."/>
            <person name="Nievas F."/>
            <person name="Carezzano E."/>
            <person name="Puente M."/>
            <person name="Alzari P."/>
            <person name="Mart M."/>
            <person name="Ben-Assaya M."/>
            <person name="Mornico D."/>
            <person name="Santoro M."/>
            <person name="Mart F."/>
            <person name="Giordano W."/>
            <person name="Bogino P."/>
        </authorList>
    </citation>
    <scope>NUCLEOTIDE SEQUENCE [LARGE SCALE GENOMIC DNA]</scope>
    <source>
        <strain evidence="2 3">R30</strain>
    </source>
</reference>
<dbReference type="EMBL" id="CP088147">
    <property type="protein sequence ID" value="UTU52625.1"/>
    <property type="molecule type" value="Genomic_DNA"/>
</dbReference>
<organism evidence="2 3">
    <name type="scientific">Mesorhizobium ciceri</name>
    <dbReference type="NCBI Taxonomy" id="39645"/>
    <lineage>
        <taxon>Bacteria</taxon>
        <taxon>Pseudomonadati</taxon>
        <taxon>Pseudomonadota</taxon>
        <taxon>Alphaproteobacteria</taxon>
        <taxon>Hyphomicrobiales</taxon>
        <taxon>Phyllobacteriaceae</taxon>
        <taxon>Mesorhizobium</taxon>
    </lineage>
</organism>
<feature type="signal peptide" evidence="1">
    <location>
        <begin position="1"/>
        <end position="30"/>
    </location>
</feature>
<dbReference type="RefSeq" id="WP_024502204.1">
    <property type="nucleotide sequence ID" value="NZ_CP088147.1"/>
</dbReference>
<keyword evidence="3" id="KW-1185">Reference proteome</keyword>
<evidence type="ECO:0000256" key="1">
    <source>
        <dbReference type="SAM" id="SignalP"/>
    </source>
</evidence>
<protein>
    <submittedName>
        <fullName evidence="2">Uncharacterized protein</fullName>
    </submittedName>
</protein>
<accession>A0AB38TDH7</accession>